<feature type="compositionally biased region" description="Polar residues" evidence="1">
    <location>
        <begin position="78"/>
        <end position="89"/>
    </location>
</feature>
<keyword evidence="2" id="KW-0472">Membrane</keyword>
<keyword evidence="2" id="KW-0812">Transmembrane</keyword>
<comment type="caution">
    <text evidence="3">The sequence shown here is derived from an EMBL/GenBank/DDBJ whole genome shotgun (WGS) entry which is preliminary data.</text>
</comment>
<feature type="compositionally biased region" description="Basic and acidic residues" evidence="1">
    <location>
        <begin position="101"/>
        <end position="124"/>
    </location>
</feature>
<feature type="region of interest" description="Disordered" evidence="1">
    <location>
        <begin position="47"/>
        <end position="201"/>
    </location>
</feature>
<dbReference type="AlphaFoldDB" id="A0ABD2N3Y9"/>
<dbReference type="EMBL" id="JABFTP020000062">
    <property type="protein sequence ID" value="KAL3273247.1"/>
    <property type="molecule type" value="Genomic_DNA"/>
</dbReference>
<accession>A0ABD2N3Y9</accession>
<evidence type="ECO:0000313" key="4">
    <source>
        <dbReference type="Proteomes" id="UP001516400"/>
    </source>
</evidence>
<sequence>MASKQGKSITTSVPTISIKFHANAEQIEELYGSDDEQKSELNEKKLSAAIKEKGSNSTGNIQDTAESSPLKHLRQNKRSSSTDVATNPDSSPPSDPWKFFSEIRGKIAKSVEDKITEIKARNQEDGSPSRGKTEPKIEKNTKENSSLSDSEDLSESSLSRTCGIVSTTEGVEMSSDEDSTSLKNETPTNLKLPRSPTLPITPTLRQRFKLLKASKNGSTVSKEGTVSMSNLTKIYNMTTDDTEQAFPEHNEEIESGVDALEDADYKDSSTKMVRSDSEVLTGLEHKIDNIQIDNDGTVIVREAGGFRWRGESSGDDGDGKVMKTVYAPKGFVDFRYRIHKSNRSFLFFILVLSISILYLLIQKYSTYIAGMIAGIFITVFSYYVMNKFSMNSPGRSIKENQDML</sequence>
<feature type="compositionally biased region" description="Basic and acidic residues" evidence="1">
    <location>
        <begin position="131"/>
        <end position="142"/>
    </location>
</feature>
<name>A0ABD2N3Y9_9CUCU</name>
<dbReference type="Proteomes" id="UP001516400">
    <property type="component" value="Unassembled WGS sequence"/>
</dbReference>
<feature type="transmembrane region" description="Helical" evidence="2">
    <location>
        <begin position="367"/>
        <end position="385"/>
    </location>
</feature>
<evidence type="ECO:0000313" key="3">
    <source>
        <dbReference type="EMBL" id="KAL3273247.1"/>
    </source>
</evidence>
<evidence type="ECO:0000256" key="1">
    <source>
        <dbReference type="SAM" id="MobiDB-lite"/>
    </source>
</evidence>
<proteinExistence type="predicted"/>
<protein>
    <submittedName>
        <fullName evidence="3">Uncharacterized protein</fullName>
    </submittedName>
</protein>
<gene>
    <name evidence="3" type="ORF">HHI36_014701</name>
</gene>
<feature type="compositionally biased region" description="Polar residues" evidence="1">
    <location>
        <begin position="55"/>
        <end position="67"/>
    </location>
</feature>
<keyword evidence="4" id="KW-1185">Reference proteome</keyword>
<reference evidence="3 4" key="1">
    <citation type="journal article" date="2021" name="BMC Biol.">
        <title>Horizontally acquired antibacterial genes associated with adaptive radiation of ladybird beetles.</title>
        <authorList>
            <person name="Li H.S."/>
            <person name="Tang X.F."/>
            <person name="Huang Y.H."/>
            <person name="Xu Z.Y."/>
            <person name="Chen M.L."/>
            <person name="Du X.Y."/>
            <person name="Qiu B.Y."/>
            <person name="Chen P.T."/>
            <person name="Zhang W."/>
            <person name="Slipinski A."/>
            <person name="Escalona H.E."/>
            <person name="Waterhouse R.M."/>
            <person name="Zwick A."/>
            <person name="Pang H."/>
        </authorList>
    </citation>
    <scope>NUCLEOTIDE SEQUENCE [LARGE SCALE GENOMIC DNA]</scope>
    <source>
        <strain evidence="3">SYSU2018</strain>
    </source>
</reference>
<feature type="transmembrane region" description="Helical" evidence="2">
    <location>
        <begin position="344"/>
        <end position="361"/>
    </location>
</feature>
<evidence type="ECO:0000256" key="2">
    <source>
        <dbReference type="SAM" id="Phobius"/>
    </source>
</evidence>
<organism evidence="3 4">
    <name type="scientific">Cryptolaemus montrouzieri</name>
    <dbReference type="NCBI Taxonomy" id="559131"/>
    <lineage>
        <taxon>Eukaryota</taxon>
        <taxon>Metazoa</taxon>
        <taxon>Ecdysozoa</taxon>
        <taxon>Arthropoda</taxon>
        <taxon>Hexapoda</taxon>
        <taxon>Insecta</taxon>
        <taxon>Pterygota</taxon>
        <taxon>Neoptera</taxon>
        <taxon>Endopterygota</taxon>
        <taxon>Coleoptera</taxon>
        <taxon>Polyphaga</taxon>
        <taxon>Cucujiformia</taxon>
        <taxon>Coccinelloidea</taxon>
        <taxon>Coccinellidae</taxon>
        <taxon>Scymninae</taxon>
        <taxon>Scymnini</taxon>
        <taxon>Cryptolaemus</taxon>
    </lineage>
</organism>
<keyword evidence="2" id="KW-1133">Transmembrane helix</keyword>